<dbReference type="Pfam" id="PF16850">
    <property type="entry name" value="Inhibitor_I66"/>
    <property type="match status" value="1"/>
</dbReference>
<proteinExistence type="predicted"/>
<name>A0A0C9XF70_9AGAR</name>
<dbReference type="Proteomes" id="UP000054477">
    <property type="component" value="Unassembled WGS sequence"/>
</dbReference>
<gene>
    <name evidence="1" type="ORF">K443DRAFT_348098</name>
</gene>
<dbReference type="OrthoDB" id="3439489at2759"/>
<dbReference type="AlphaFoldDB" id="A0A0C9XF70"/>
<reference evidence="1 2" key="1">
    <citation type="submission" date="2014-04" db="EMBL/GenBank/DDBJ databases">
        <authorList>
            <consortium name="DOE Joint Genome Institute"/>
            <person name="Kuo A."/>
            <person name="Kohler A."/>
            <person name="Nagy L.G."/>
            <person name="Floudas D."/>
            <person name="Copeland A."/>
            <person name="Barry K.W."/>
            <person name="Cichocki N."/>
            <person name="Veneault-Fourrey C."/>
            <person name="LaButti K."/>
            <person name="Lindquist E.A."/>
            <person name="Lipzen A."/>
            <person name="Lundell T."/>
            <person name="Morin E."/>
            <person name="Murat C."/>
            <person name="Sun H."/>
            <person name="Tunlid A."/>
            <person name="Henrissat B."/>
            <person name="Grigoriev I.V."/>
            <person name="Hibbett D.S."/>
            <person name="Martin F."/>
            <person name="Nordberg H.P."/>
            <person name="Cantor M.N."/>
            <person name="Hua S.X."/>
        </authorList>
    </citation>
    <scope>NUCLEOTIDE SEQUENCE [LARGE SCALE GENOMIC DNA]</scope>
    <source>
        <strain evidence="1 2">LaAM-08-1</strain>
    </source>
</reference>
<sequence>MSLELESGIYTISSLSQHGEGNVGRHPIEDRSLNPKRILTLPPNIQPVQTWEIEALGNYEYYLKARGAKTTAINNLIYAVLLPEPEPKKWFLKLNLFSRISYNILDAEDHSQGWISPGINDGKDIEQVKFGPVGGSLNPFELWNIIRVEDQ</sequence>
<dbReference type="EMBL" id="KN838777">
    <property type="protein sequence ID" value="KIJ94817.1"/>
    <property type="molecule type" value="Genomic_DNA"/>
</dbReference>
<reference evidence="2" key="2">
    <citation type="submission" date="2015-01" db="EMBL/GenBank/DDBJ databases">
        <title>Evolutionary Origins and Diversification of the Mycorrhizal Mutualists.</title>
        <authorList>
            <consortium name="DOE Joint Genome Institute"/>
            <consortium name="Mycorrhizal Genomics Consortium"/>
            <person name="Kohler A."/>
            <person name="Kuo A."/>
            <person name="Nagy L.G."/>
            <person name="Floudas D."/>
            <person name="Copeland A."/>
            <person name="Barry K.W."/>
            <person name="Cichocki N."/>
            <person name="Veneault-Fourrey C."/>
            <person name="LaButti K."/>
            <person name="Lindquist E.A."/>
            <person name="Lipzen A."/>
            <person name="Lundell T."/>
            <person name="Morin E."/>
            <person name="Murat C."/>
            <person name="Riley R."/>
            <person name="Ohm R."/>
            <person name="Sun H."/>
            <person name="Tunlid A."/>
            <person name="Henrissat B."/>
            <person name="Grigoriev I.V."/>
            <person name="Hibbett D.S."/>
            <person name="Martin F."/>
        </authorList>
    </citation>
    <scope>NUCLEOTIDE SEQUENCE [LARGE SCALE GENOMIC DNA]</scope>
    <source>
        <strain evidence="2">LaAM-08-1</strain>
    </source>
</reference>
<dbReference type="Gene3D" id="2.80.10.50">
    <property type="match status" value="1"/>
</dbReference>
<dbReference type="GO" id="GO:0004867">
    <property type="term" value="F:serine-type endopeptidase inhibitor activity"/>
    <property type="evidence" value="ECO:0007669"/>
    <property type="project" value="InterPro"/>
</dbReference>
<accession>A0A0C9XF70</accession>
<evidence type="ECO:0000313" key="1">
    <source>
        <dbReference type="EMBL" id="KIJ94817.1"/>
    </source>
</evidence>
<keyword evidence="2" id="KW-1185">Reference proteome</keyword>
<dbReference type="HOGENOM" id="CLU_115968_3_0_1"/>
<dbReference type="STRING" id="1095629.A0A0C9XF70"/>
<protein>
    <submittedName>
        <fullName evidence="1">Uncharacterized protein</fullName>
    </submittedName>
</protein>
<organism evidence="1 2">
    <name type="scientific">Laccaria amethystina LaAM-08-1</name>
    <dbReference type="NCBI Taxonomy" id="1095629"/>
    <lineage>
        <taxon>Eukaryota</taxon>
        <taxon>Fungi</taxon>
        <taxon>Dikarya</taxon>
        <taxon>Basidiomycota</taxon>
        <taxon>Agaricomycotina</taxon>
        <taxon>Agaricomycetes</taxon>
        <taxon>Agaricomycetidae</taxon>
        <taxon>Agaricales</taxon>
        <taxon>Agaricineae</taxon>
        <taxon>Hydnangiaceae</taxon>
        <taxon>Laccaria</taxon>
    </lineage>
</organism>
<evidence type="ECO:0000313" key="2">
    <source>
        <dbReference type="Proteomes" id="UP000054477"/>
    </source>
</evidence>
<dbReference type="CDD" id="cd23428">
    <property type="entry name" value="beta-trefoil_Ricin_SPI"/>
    <property type="match status" value="1"/>
</dbReference>
<dbReference type="InterPro" id="IPR031755">
    <property type="entry name" value="Inhibitor_I66"/>
</dbReference>